<evidence type="ECO:0000259" key="9">
    <source>
        <dbReference type="Pfam" id="PF01225"/>
    </source>
</evidence>
<dbReference type="InterPro" id="IPR050061">
    <property type="entry name" value="MurCDEF_pg_biosynth"/>
</dbReference>
<evidence type="ECO:0000256" key="6">
    <source>
        <dbReference type="ARBA" id="ARBA00022741"/>
    </source>
</evidence>
<dbReference type="InterPro" id="IPR004101">
    <property type="entry name" value="Mur_ligase_C"/>
</dbReference>
<proteinExistence type="inferred from homology"/>
<dbReference type="PANTHER" id="PTHR43445">
    <property type="entry name" value="UDP-N-ACETYLMURAMATE--L-ALANINE LIGASE-RELATED"/>
    <property type="match status" value="1"/>
</dbReference>
<organism evidence="12">
    <name type="scientific">freshwater metagenome</name>
    <dbReference type="NCBI Taxonomy" id="449393"/>
    <lineage>
        <taxon>unclassified sequences</taxon>
        <taxon>metagenomes</taxon>
        <taxon>ecological metagenomes</taxon>
    </lineage>
</organism>
<dbReference type="NCBIfam" id="TIGR01082">
    <property type="entry name" value="murC"/>
    <property type="match status" value="1"/>
</dbReference>
<evidence type="ECO:0000256" key="3">
    <source>
        <dbReference type="ARBA" id="ARBA00012211"/>
    </source>
</evidence>
<dbReference type="EC" id="6.3.2.8" evidence="3"/>
<dbReference type="InterPro" id="IPR000713">
    <property type="entry name" value="Mur_ligase_N"/>
</dbReference>
<dbReference type="InterPro" id="IPR013221">
    <property type="entry name" value="Mur_ligase_cen"/>
</dbReference>
<dbReference type="HAMAP" id="MF_00046">
    <property type="entry name" value="MurC"/>
    <property type="match status" value="1"/>
</dbReference>
<evidence type="ECO:0000256" key="2">
    <source>
        <dbReference type="ARBA" id="ARBA00004752"/>
    </source>
</evidence>
<dbReference type="Pfam" id="PF01225">
    <property type="entry name" value="Mur_ligase"/>
    <property type="match status" value="1"/>
</dbReference>
<dbReference type="Gene3D" id="3.40.1190.10">
    <property type="entry name" value="Mur-like, catalytic domain"/>
    <property type="match status" value="1"/>
</dbReference>
<dbReference type="InterPro" id="IPR005758">
    <property type="entry name" value="UDP-N-AcMur_Ala_ligase_MurC"/>
</dbReference>
<dbReference type="Pfam" id="PF08245">
    <property type="entry name" value="Mur_ligase_M"/>
    <property type="match status" value="1"/>
</dbReference>
<evidence type="ECO:0000259" key="10">
    <source>
        <dbReference type="Pfam" id="PF02875"/>
    </source>
</evidence>
<evidence type="ECO:0000256" key="8">
    <source>
        <dbReference type="ARBA" id="ARBA00047833"/>
    </source>
</evidence>
<dbReference type="GO" id="GO:0008763">
    <property type="term" value="F:UDP-N-acetylmuramate-L-alanine ligase activity"/>
    <property type="evidence" value="ECO:0007669"/>
    <property type="project" value="UniProtKB-EC"/>
</dbReference>
<dbReference type="SUPFAM" id="SSF51984">
    <property type="entry name" value="MurCD N-terminal domain"/>
    <property type="match status" value="1"/>
</dbReference>
<dbReference type="SUPFAM" id="SSF53623">
    <property type="entry name" value="MurD-like peptide ligases, catalytic domain"/>
    <property type="match status" value="1"/>
</dbReference>
<comment type="catalytic activity">
    <reaction evidence="8">
        <text>UDP-N-acetyl-alpha-D-muramate + L-alanine + ATP = UDP-N-acetyl-alpha-D-muramoyl-L-alanine + ADP + phosphate + H(+)</text>
        <dbReference type="Rhea" id="RHEA:23372"/>
        <dbReference type="ChEBI" id="CHEBI:15378"/>
        <dbReference type="ChEBI" id="CHEBI:30616"/>
        <dbReference type="ChEBI" id="CHEBI:43474"/>
        <dbReference type="ChEBI" id="CHEBI:57972"/>
        <dbReference type="ChEBI" id="CHEBI:70757"/>
        <dbReference type="ChEBI" id="CHEBI:83898"/>
        <dbReference type="ChEBI" id="CHEBI:456216"/>
        <dbReference type="EC" id="6.3.2.8"/>
    </reaction>
</comment>
<sequence length="467" mass="49919">MNKEIAELGKVHILGLGGAGMSGIARLLAAQGVEVSGTDAKESRRLESLRKLGVKVFVGHSPDNLLESQTVIFSTAIKENNPELQAAREKNLNILKRSDALGVLTRQFETIAVSGTHGKTTTTSMVTVALQACGEDPSFAIGSELSETGSNAHLGEGSNFIVEADESDGSFLHLAPKVAVVTNVEPDHLDYWETFERIEKAFVEFCELTKTRDGFAVICADDKGGQKLIGQVKSKGVKVLTYGTAPESDLQIKNVKPGLPGHSFDAVFQGVELGNIQLKVPGLHNALNAAAALVVGLGLGKEFNQLSSGISKFTGTRRRFEFRGSANGIRVYDDYAHHPTEITATLKAARDVVNGGNIVVAFQAHHYYRTALFNKEFGEALGLADQVVVLEVFAPGEEAIPGASGQTMASLVPLSKERVIFEPSWSKVAQHLVDRAKPNDIIMTLGAGDIGLLAPEVLTLLEARPKS</sequence>
<evidence type="ECO:0000259" key="11">
    <source>
        <dbReference type="Pfam" id="PF08245"/>
    </source>
</evidence>
<name>A0A6J6EN26_9ZZZZ</name>
<evidence type="ECO:0000256" key="5">
    <source>
        <dbReference type="ARBA" id="ARBA00022598"/>
    </source>
</evidence>
<protein>
    <recommendedName>
        <fullName evidence="3">UDP-N-acetylmuramate--L-alanine ligase</fullName>
        <ecNumber evidence="3">6.3.2.8</ecNumber>
    </recommendedName>
</protein>
<feature type="domain" description="Mur ligase central" evidence="11">
    <location>
        <begin position="113"/>
        <end position="295"/>
    </location>
</feature>
<dbReference type="PANTHER" id="PTHR43445:SF3">
    <property type="entry name" value="UDP-N-ACETYLMURAMATE--L-ALANINE LIGASE"/>
    <property type="match status" value="1"/>
</dbReference>
<dbReference type="InterPro" id="IPR036565">
    <property type="entry name" value="Mur-like_cat_sf"/>
</dbReference>
<dbReference type="SUPFAM" id="SSF53244">
    <property type="entry name" value="MurD-like peptide ligases, peptide-binding domain"/>
    <property type="match status" value="1"/>
</dbReference>
<dbReference type="Pfam" id="PF02875">
    <property type="entry name" value="Mur_ligase_C"/>
    <property type="match status" value="1"/>
</dbReference>
<dbReference type="EMBL" id="CAEZTU010000022">
    <property type="protein sequence ID" value="CAB4577497.1"/>
    <property type="molecule type" value="Genomic_DNA"/>
</dbReference>
<dbReference type="GO" id="GO:0005737">
    <property type="term" value="C:cytoplasm"/>
    <property type="evidence" value="ECO:0007669"/>
    <property type="project" value="UniProtKB-SubCell"/>
</dbReference>
<evidence type="ECO:0000256" key="4">
    <source>
        <dbReference type="ARBA" id="ARBA00022490"/>
    </source>
</evidence>
<gene>
    <name evidence="12" type="ORF">UFOPK1740_00661</name>
</gene>
<comment type="pathway">
    <text evidence="2">Cell wall biogenesis; peptidoglycan biosynthesis.</text>
</comment>
<keyword evidence="6" id="KW-0547">Nucleotide-binding</keyword>
<evidence type="ECO:0000256" key="1">
    <source>
        <dbReference type="ARBA" id="ARBA00004496"/>
    </source>
</evidence>
<dbReference type="InterPro" id="IPR036615">
    <property type="entry name" value="Mur_ligase_C_dom_sf"/>
</dbReference>
<dbReference type="GO" id="GO:0009252">
    <property type="term" value="P:peptidoglycan biosynthetic process"/>
    <property type="evidence" value="ECO:0007669"/>
    <property type="project" value="UniProtKB-UniPathway"/>
</dbReference>
<keyword evidence="7" id="KW-0067">ATP-binding</keyword>
<evidence type="ECO:0000256" key="7">
    <source>
        <dbReference type="ARBA" id="ARBA00022840"/>
    </source>
</evidence>
<comment type="subcellular location">
    <subcellularLocation>
        <location evidence="1">Cytoplasm</location>
    </subcellularLocation>
</comment>
<accession>A0A6J6EN26</accession>
<dbReference type="GO" id="GO:0005524">
    <property type="term" value="F:ATP binding"/>
    <property type="evidence" value="ECO:0007669"/>
    <property type="project" value="UniProtKB-KW"/>
</dbReference>
<keyword evidence="4" id="KW-0963">Cytoplasm</keyword>
<feature type="domain" description="Mur ligase N-terminal catalytic" evidence="9">
    <location>
        <begin position="10"/>
        <end position="108"/>
    </location>
</feature>
<evidence type="ECO:0000313" key="12">
    <source>
        <dbReference type="EMBL" id="CAB4577497.1"/>
    </source>
</evidence>
<dbReference type="UniPathway" id="UPA00219"/>
<keyword evidence="5" id="KW-0436">Ligase</keyword>
<feature type="domain" description="Mur ligase C-terminal" evidence="10">
    <location>
        <begin position="318"/>
        <end position="448"/>
    </location>
</feature>
<dbReference type="AlphaFoldDB" id="A0A6J6EN26"/>
<dbReference type="Gene3D" id="3.40.50.720">
    <property type="entry name" value="NAD(P)-binding Rossmann-like Domain"/>
    <property type="match status" value="1"/>
</dbReference>
<dbReference type="Gene3D" id="3.90.190.20">
    <property type="entry name" value="Mur ligase, C-terminal domain"/>
    <property type="match status" value="1"/>
</dbReference>
<reference evidence="12" key="1">
    <citation type="submission" date="2020-05" db="EMBL/GenBank/DDBJ databases">
        <authorList>
            <person name="Chiriac C."/>
            <person name="Salcher M."/>
            <person name="Ghai R."/>
            <person name="Kavagutti S V."/>
        </authorList>
    </citation>
    <scope>NUCLEOTIDE SEQUENCE</scope>
</reference>